<evidence type="ECO:0000313" key="8">
    <source>
        <dbReference type="Proteomes" id="UP000193623"/>
    </source>
</evidence>
<dbReference type="Proteomes" id="UP000193623">
    <property type="component" value="Unassembled WGS sequence"/>
</dbReference>
<organism evidence="7 8">
    <name type="scientific">Pseudooctadecabacter jejudonensis</name>
    <dbReference type="NCBI Taxonomy" id="1391910"/>
    <lineage>
        <taxon>Bacteria</taxon>
        <taxon>Pseudomonadati</taxon>
        <taxon>Pseudomonadota</taxon>
        <taxon>Alphaproteobacteria</taxon>
        <taxon>Rhodobacterales</taxon>
        <taxon>Paracoccaceae</taxon>
        <taxon>Pseudooctadecabacter</taxon>
    </lineage>
</organism>
<evidence type="ECO:0000256" key="1">
    <source>
        <dbReference type="ARBA" id="ARBA00004196"/>
    </source>
</evidence>
<dbReference type="InterPro" id="IPR013740">
    <property type="entry name" value="Redoxin"/>
</dbReference>
<dbReference type="RefSeq" id="WP_085865523.1">
    <property type="nucleotide sequence ID" value="NZ_FWFT01000006.1"/>
</dbReference>
<dbReference type="PROSITE" id="PS51352">
    <property type="entry name" value="THIOREDOXIN_2"/>
    <property type="match status" value="1"/>
</dbReference>
<dbReference type="SUPFAM" id="SSF52833">
    <property type="entry name" value="Thioredoxin-like"/>
    <property type="match status" value="1"/>
</dbReference>
<dbReference type="InterPro" id="IPR050553">
    <property type="entry name" value="Thioredoxin_ResA/DsbE_sf"/>
</dbReference>
<dbReference type="Pfam" id="PF08534">
    <property type="entry name" value="Redoxin"/>
    <property type="match status" value="1"/>
</dbReference>
<evidence type="ECO:0000256" key="2">
    <source>
        <dbReference type="ARBA" id="ARBA00007758"/>
    </source>
</evidence>
<reference evidence="7 8" key="1">
    <citation type="submission" date="2017-03" db="EMBL/GenBank/DDBJ databases">
        <authorList>
            <person name="Afonso C.L."/>
            <person name="Miller P.J."/>
            <person name="Scott M.A."/>
            <person name="Spackman E."/>
            <person name="Goraichik I."/>
            <person name="Dimitrov K.M."/>
            <person name="Suarez D.L."/>
            <person name="Swayne D.E."/>
        </authorList>
    </citation>
    <scope>NUCLEOTIDE SEQUENCE [LARGE SCALE GENOMIC DNA]</scope>
    <source>
        <strain evidence="7 8">CECT 8397</strain>
    </source>
</reference>
<keyword evidence="3" id="KW-0201">Cytochrome c-type biogenesis</keyword>
<sequence>MKWLLMIPVIVFAALAGLFAAGMFLGQGDELPSALIGEPAPVVEVEEVEGLPLLTDEMLRDGEVKIVNFWASWCAPCRVEHPNLTALAQEGVPIYGVNYKDFDPNAAAFLEELGDPYVAVGSDKQGFYAIDWGVYGVPETFVLDGDGTILFRMAAPITSRELEGRLRPALEAAYAAKASE</sequence>
<dbReference type="InterPro" id="IPR013766">
    <property type="entry name" value="Thioredoxin_domain"/>
</dbReference>
<dbReference type="GO" id="GO:0015036">
    <property type="term" value="F:disulfide oxidoreductase activity"/>
    <property type="evidence" value="ECO:0007669"/>
    <property type="project" value="InterPro"/>
</dbReference>
<dbReference type="PANTHER" id="PTHR42852">
    <property type="entry name" value="THIOL:DISULFIDE INTERCHANGE PROTEIN DSBE"/>
    <property type="match status" value="1"/>
</dbReference>
<keyword evidence="8" id="KW-1185">Reference proteome</keyword>
<comment type="subcellular location">
    <subcellularLocation>
        <location evidence="1">Cell envelope</location>
    </subcellularLocation>
</comment>
<dbReference type="PROSITE" id="PS00194">
    <property type="entry name" value="THIOREDOXIN_1"/>
    <property type="match status" value="1"/>
</dbReference>
<evidence type="ECO:0000256" key="3">
    <source>
        <dbReference type="ARBA" id="ARBA00022748"/>
    </source>
</evidence>
<dbReference type="GO" id="GO:0030288">
    <property type="term" value="C:outer membrane-bounded periplasmic space"/>
    <property type="evidence" value="ECO:0007669"/>
    <property type="project" value="InterPro"/>
</dbReference>
<keyword evidence="5" id="KW-0676">Redox-active center</keyword>
<dbReference type="InterPro" id="IPR004799">
    <property type="entry name" value="Periplasmic_diS_OxRdtase_DsbE"/>
</dbReference>
<proteinExistence type="inferred from homology"/>
<accession>A0A1Y5TAD9</accession>
<gene>
    <name evidence="7" type="primary">cycY</name>
    <name evidence="7" type="ORF">PSJ8397_03137</name>
</gene>
<dbReference type="PANTHER" id="PTHR42852:SF6">
    <property type="entry name" value="THIOL:DISULFIDE INTERCHANGE PROTEIN DSBE"/>
    <property type="match status" value="1"/>
</dbReference>
<name>A0A1Y5TAD9_9RHOB</name>
<dbReference type="AlphaFoldDB" id="A0A1Y5TAD9"/>
<dbReference type="Gene3D" id="3.40.30.10">
    <property type="entry name" value="Glutaredoxin"/>
    <property type="match status" value="1"/>
</dbReference>
<dbReference type="OrthoDB" id="9799347at2"/>
<evidence type="ECO:0000256" key="5">
    <source>
        <dbReference type="ARBA" id="ARBA00023284"/>
    </source>
</evidence>
<dbReference type="InterPro" id="IPR017937">
    <property type="entry name" value="Thioredoxin_CS"/>
</dbReference>
<dbReference type="InterPro" id="IPR036249">
    <property type="entry name" value="Thioredoxin-like_sf"/>
</dbReference>
<feature type="domain" description="Thioredoxin" evidence="6">
    <location>
        <begin position="34"/>
        <end position="171"/>
    </location>
</feature>
<comment type="similarity">
    <text evidence="2">Belongs to the thioredoxin family. DsbE subfamily.</text>
</comment>
<evidence type="ECO:0000256" key="4">
    <source>
        <dbReference type="ARBA" id="ARBA00023157"/>
    </source>
</evidence>
<dbReference type="GO" id="GO:0017004">
    <property type="term" value="P:cytochrome complex assembly"/>
    <property type="evidence" value="ECO:0007669"/>
    <property type="project" value="UniProtKB-KW"/>
</dbReference>
<dbReference type="EMBL" id="FWFT01000006">
    <property type="protein sequence ID" value="SLN59168.1"/>
    <property type="molecule type" value="Genomic_DNA"/>
</dbReference>
<protein>
    <submittedName>
        <fullName evidence="7">Thiol:disulfide interchange protein CycY</fullName>
    </submittedName>
</protein>
<evidence type="ECO:0000313" key="7">
    <source>
        <dbReference type="EMBL" id="SLN59168.1"/>
    </source>
</evidence>
<dbReference type="NCBIfam" id="TIGR00385">
    <property type="entry name" value="dsbE"/>
    <property type="match status" value="1"/>
</dbReference>
<evidence type="ECO:0000259" key="6">
    <source>
        <dbReference type="PROSITE" id="PS51352"/>
    </source>
</evidence>
<keyword evidence="4" id="KW-1015">Disulfide bond</keyword>
<dbReference type="CDD" id="cd03010">
    <property type="entry name" value="TlpA_like_DsbE"/>
    <property type="match status" value="1"/>
</dbReference>